<keyword evidence="5 9" id="KW-0812">Transmembrane</keyword>
<keyword evidence="11" id="KW-1185">Reference proteome</keyword>
<feature type="transmembrane region" description="Helical" evidence="9">
    <location>
        <begin position="147"/>
        <end position="170"/>
    </location>
</feature>
<evidence type="ECO:0000256" key="7">
    <source>
        <dbReference type="ARBA" id="ARBA00023136"/>
    </source>
</evidence>
<evidence type="ECO:0000256" key="4">
    <source>
        <dbReference type="ARBA" id="ARBA00022475"/>
    </source>
</evidence>
<organism evidence="10 11">
    <name type="scientific">Gemelliphila palaticanis</name>
    <dbReference type="NCBI Taxonomy" id="81950"/>
    <lineage>
        <taxon>Bacteria</taxon>
        <taxon>Bacillati</taxon>
        <taxon>Bacillota</taxon>
        <taxon>Bacilli</taxon>
        <taxon>Bacillales</taxon>
        <taxon>Gemellaceae</taxon>
        <taxon>Gemelliphila</taxon>
    </lineage>
</organism>
<feature type="transmembrane region" description="Helical" evidence="9">
    <location>
        <begin position="12"/>
        <end position="29"/>
    </location>
</feature>
<keyword evidence="3 8" id="KW-0813">Transport</keyword>
<name>A0ABX2T391_9BACL</name>
<dbReference type="InterPro" id="IPR025720">
    <property type="entry name" value="RibU"/>
</dbReference>
<evidence type="ECO:0000256" key="1">
    <source>
        <dbReference type="ARBA" id="ARBA00004651"/>
    </source>
</evidence>
<dbReference type="Gene3D" id="1.10.1760.20">
    <property type="match status" value="1"/>
</dbReference>
<dbReference type="InterPro" id="IPR024529">
    <property type="entry name" value="ECF_trnsprt_substrate-spec"/>
</dbReference>
<sequence>MYRKSTHKHILTAFLAVISLILSLVKMAIPFIPPFLTLDFAFIPIFFALLIVGYKSALMVSLLKNILSFLLITHEPIGSVANFIVEIIFVSSIYYFYKKGTKSAILGGIIGTILVTIVMSIVNYFVLLPLYGYIMDLTDILNNIKLIITYGIVPFNLIKGIFSIVLFFAAKRLAVKMPKSITGKYHTN</sequence>
<comment type="subcellular location">
    <subcellularLocation>
        <location evidence="1">Cell membrane</location>
        <topology evidence="1">Multi-pass membrane protein</topology>
    </subcellularLocation>
</comment>
<dbReference type="PANTHER" id="PTHR38438">
    <property type="entry name" value="RIBOFLAVIN TRANSPORTER RIBU"/>
    <property type="match status" value="1"/>
</dbReference>
<dbReference type="PIRSF" id="PIRSF037778">
    <property type="entry name" value="UCP037778_transp_RibU"/>
    <property type="match status" value="1"/>
</dbReference>
<evidence type="ECO:0000256" key="9">
    <source>
        <dbReference type="SAM" id="Phobius"/>
    </source>
</evidence>
<feature type="transmembrane region" description="Helical" evidence="9">
    <location>
        <begin position="80"/>
        <end position="97"/>
    </location>
</feature>
<dbReference type="PANTHER" id="PTHR38438:SF1">
    <property type="entry name" value="RIBOFLAVIN TRANSPORTER RIBU"/>
    <property type="match status" value="1"/>
</dbReference>
<evidence type="ECO:0000313" key="10">
    <source>
        <dbReference type="EMBL" id="NYS48087.1"/>
    </source>
</evidence>
<dbReference type="Pfam" id="PF12822">
    <property type="entry name" value="ECF_trnsprt"/>
    <property type="match status" value="1"/>
</dbReference>
<comment type="similarity">
    <text evidence="2 8">Belongs to the prokaryotic riboflavin transporter (P-RFT) (TC 2.A.87) family.</text>
</comment>
<evidence type="ECO:0000256" key="8">
    <source>
        <dbReference type="PIRNR" id="PIRNR037778"/>
    </source>
</evidence>
<evidence type="ECO:0000256" key="3">
    <source>
        <dbReference type="ARBA" id="ARBA00022448"/>
    </source>
</evidence>
<dbReference type="EMBL" id="JACBYF010000028">
    <property type="protein sequence ID" value="NYS48087.1"/>
    <property type="molecule type" value="Genomic_DNA"/>
</dbReference>
<protein>
    <recommendedName>
        <fullName evidence="8">Riboflavin transporter</fullName>
    </recommendedName>
</protein>
<comment type="caution">
    <text evidence="10">The sequence shown here is derived from an EMBL/GenBank/DDBJ whole genome shotgun (WGS) entry which is preliminary data.</text>
</comment>
<dbReference type="Proteomes" id="UP000531840">
    <property type="component" value="Unassembled WGS sequence"/>
</dbReference>
<keyword evidence="6 9" id="KW-1133">Transmembrane helix</keyword>
<proteinExistence type="inferred from homology"/>
<comment type="function">
    <text evidence="8">Probably a riboflavin-binding protein that interacts with the energy-coupling factor (ECF) ABC-transporter complex.</text>
</comment>
<keyword evidence="7 8" id="KW-0472">Membrane</keyword>
<accession>A0ABX2T391</accession>
<evidence type="ECO:0000313" key="11">
    <source>
        <dbReference type="Proteomes" id="UP000531840"/>
    </source>
</evidence>
<gene>
    <name evidence="10" type="ORF">HZY85_07875</name>
</gene>
<reference evidence="10 11" key="1">
    <citation type="submission" date="2020-07" db="EMBL/GenBank/DDBJ databases">
        <title>MOT database genomes.</title>
        <authorList>
            <person name="Joseph S."/>
            <person name="Aduse-Opoku J."/>
            <person name="Hashim A."/>
            <person name="Wade W."/>
            <person name="Curtis M."/>
        </authorList>
    </citation>
    <scope>NUCLEOTIDE SEQUENCE [LARGE SCALE GENOMIC DNA]</scope>
    <source>
        <strain evidence="10 11">CIP 106318</strain>
    </source>
</reference>
<evidence type="ECO:0000256" key="2">
    <source>
        <dbReference type="ARBA" id="ARBA00005540"/>
    </source>
</evidence>
<dbReference type="RefSeq" id="WP_179941869.1">
    <property type="nucleotide sequence ID" value="NZ_JACBYF010000028.1"/>
</dbReference>
<keyword evidence="4 8" id="KW-1003">Cell membrane</keyword>
<feature type="transmembrane region" description="Helical" evidence="9">
    <location>
        <begin position="35"/>
        <end position="52"/>
    </location>
</feature>
<evidence type="ECO:0000256" key="6">
    <source>
        <dbReference type="ARBA" id="ARBA00022989"/>
    </source>
</evidence>
<feature type="transmembrane region" description="Helical" evidence="9">
    <location>
        <begin position="104"/>
        <end position="127"/>
    </location>
</feature>
<evidence type="ECO:0000256" key="5">
    <source>
        <dbReference type="ARBA" id="ARBA00022692"/>
    </source>
</evidence>